<keyword evidence="7 11" id="KW-0456">Lyase</keyword>
<keyword evidence="12" id="KW-1185">Reference proteome</keyword>
<evidence type="ECO:0000313" key="12">
    <source>
        <dbReference type="Proteomes" id="UP000010809"/>
    </source>
</evidence>
<evidence type="ECO:0000313" key="11">
    <source>
        <dbReference type="EMBL" id="AGA35125.1"/>
    </source>
</evidence>
<dbReference type="UniPathway" id="UPA00148"/>
<comment type="catalytic activity">
    <reaction evidence="9">
        <text>O-phospho-L-threonine + H(+) = (R)-1-aminopropan-2-yl phosphate + CO2</text>
        <dbReference type="Rhea" id="RHEA:11492"/>
        <dbReference type="ChEBI" id="CHEBI:15378"/>
        <dbReference type="ChEBI" id="CHEBI:16526"/>
        <dbReference type="ChEBI" id="CHEBI:58563"/>
        <dbReference type="ChEBI" id="CHEBI:58675"/>
        <dbReference type="EC" id="4.1.1.81"/>
    </reaction>
</comment>
<dbReference type="EMBL" id="CP003989">
    <property type="protein sequence ID" value="AGA35125.1"/>
    <property type="molecule type" value="Genomic_DNA"/>
</dbReference>
<sequence>MSGMPEATRLHHGGRLREAAIRYRLAPERWLDLSTGINPNGWPVPSIPPECWLRLPEDEDGLIEIAAGYYGADPGHLLAVAGSQAAIQTLPRLRPACRVGIPIPGYAEHAHAWRACGHQIQPLAPENPADALDRLDVLLLIHPNNPTGTTYRREHLLDWQARLAERGGWLVVDEAFIDADPRQSLAPDTGRPGLFVLRSLGKFFGLAGLRVGVVMGEKPVLQRLDALLGPWDVSHPARHVARLALGDEAWQRGNRRRLAEQGARLARLLAQHQLAPAGGTALFQWVCDEHAVALHEALACRGILTRRFDAPCSLRFGLPPDEAGWRRLATALDEVAARA</sequence>
<keyword evidence="6" id="KW-0663">Pyridoxal phosphate</keyword>
<dbReference type="OrthoDB" id="9799304at2"/>
<dbReference type="GO" id="GO:0048472">
    <property type="term" value="F:threonine-phosphate decarboxylase activity"/>
    <property type="evidence" value="ECO:0007669"/>
    <property type="project" value="UniProtKB-EC"/>
</dbReference>
<protein>
    <recommendedName>
        <fullName evidence="4">threonine-phosphate decarboxylase</fullName>
        <ecNumber evidence="4">4.1.1.81</ecNumber>
    </recommendedName>
    <alternativeName>
        <fullName evidence="8">L-threonine-O-3-phosphate decarboxylase</fullName>
    </alternativeName>
</protein>
<dbReference type="eggNOG" id="COG0079">
    <property type="taxonomic scope" value="Bacteria"/>
</dbReference>
<keyword evidence="5" id="KW-0169">Cobalamin biosynthesis</keyword>
<evidence type="ECO:0000256" key="4">
    <source>
        <dbReference type="ARBA" id="ARBA00012285"/>
    </source>
</evidence>
<dbReference type="Proteomes" id="UP000010809">
    <property type="component" value="Chromosome"/>
</dbReference>
<dbReference type="RefSeq" id="WP_015260222.1">
    <property type="nucleotide sequence ID" value="NC_019902.2"/>
</dbReference>
<feature type="domain" description="Aminotransferase class I/classII large" evidence="10">
    <location>
        <begin position="73"/>
        <end position="331"/>
    </location>
</feature>
<comment type="function">
    <text evidence="2">Decarboxylates L-threonine-O-3-phosphate to yield (R)-1-amino-2-propanol O-2-phosphate, the precursor for the linkage between the nucleotide loop and the corrin ring in cobalamin.</text>
</comment>
<reference evidence="11" key="1">
    <citation type="submission" date="2015-12" db="EMBL/GenBank/DDBJ databases">
        <authorList>
            <person name="Tikhonova T.V."/>
            <person name="Pavlov A.R."/>
            <person name="Beletsky A.V."/>
            <person name="Mardanov A.V."/>
            <person name="Sorokin D.Y."/>
            <person name="Ravin N.V."/>
            <person name="Popov V.O."/>
        </authorList>
    </citation>
    <scope>NUCLEOTIDE SEQUENCE</scope>
    <source>
        <strain evidence="11">DSM 14787</strain>
    </source>
</reference>
<organism evidence="11 12">
    <name type="scientific">Thioalkalivibrio nitratireducens (strain DSM 14787 / UNIQEM 213 / ALEN2)</name>
    <dbReference type="NCBI Taxonomy" id="1255043"/>
    <lineage>
        <taxon>Bacteria</taxon>
        <taxon>Pseudomonadati</taxon>
        <taxon>Pseudomonadota</taxon>
        <taxon>Gammaproteobacteria</taxon>
        <taxon>Chromatiales</taxon>
        <taxon>Ectothiorhodospiraceae</taxon>
        <taxon>Thioalkalivibrio</taxon>
    </lineage>
</organism>
<name>L0E1P0_THIND</name>
<dbReference type="InterPro" id="IPR015424">
    <property type="entry name" value="PyrdxlP-dep_Trfase"/>
</dbReference>
<dbReference type="Gene3D" id="3.40.640.10">
    <property type="entry name" value="Type I PLP-dependent aspartate aminotransferase-like (Major domain)"/>
    <property type="match status" value="1"/>
</dbReference>
<accession>L0E1P0</accession>
<dbReference type="CDD" id="cd00609">
    <property type="entry name" value="AAT_like"/>
    <property type="match status" value="1"/>
</dbReference>
<evidence type="ECO:0000256" key="9">
    <source>
        <dbReference type="ARBA" id="ARBA00048531"/>
    </source>
</evidence>
<dbReference type="GO" id="GO:0009236">
    <property type="term" value="P:cobalamin biosynthetic process"/>
    <property type="evidence" value="ECO:0007669"/>
    <property type="project" value="UniProtKB-UniPathway"/>
</dbReference>
<dbReference type="AlphaFoldDB" id="L0E1P0"/>
<evidence type="ECO:0000256" key="5">
    <source>
        <dbReference type="ARBA" id="ARBA00022573"/>
    </source>
</evidence>
<dbReference type="InterPro" id="IPR005860">
    <property type="entry name" value="CobD"/>
</dbReference>
<evidence type="ECO:0000256" key="8">
    <source>
        <dbReference type="ARBA" id="ARBA00029996"/>
    </source>
</evidence>
<dbReference type="SUPFAM" id="SSF53383">
    <property type="entry name" value="PLP-dependent transferases"/>
    <property type="match status" value="1"/>
</dbReference>
<evidence type="ECO:0000256" key="2">
    <source>
        <dbReference type="ARBA" id="ARBA00003444"/>
    </source>
</evidence>
<evidence type="ECO:0000256" key="1">
    <source>
        <dbReference type="ARBA" id="ARBA00001933"/>
    </source>
</evidence>
<evidence type="ECO:0000259" key="10">
    <source>
        <dbReference type="Pfam" id="PF00155"/>
    </source>
</evidence>
<gene>
    <name evidence="11" type="primary">cobC [H]</name>
    <name evidence="11" type="ordered locus">TVNIR_3490</name>
</gene>
<dbReference type="NCBIfam" id="TIGR01140">
    <property type="entry name" value="L_thr_O3P_dcar"/>
    <property type="match status" value="1"/>
</dbReference>
<dbReference type="Pfam" id="PF00155">
    <property type="entry name" value="Aminotran_1_2"/>
    <property type="match status" value="1"/>
</dbReference>
<dbReference type="STRING" id="1255043.TVNIR_3490"/>
<dbReference type="InterPro" id="IPR015422">
    <property type="entry name" value="PyrdxlP-dep_Trfase_small"/>
</dbReference>
<dbReference type="InterPro" id="IPR004838">
    <property type="entry name" value="NHTrfase_class1_PyrdxlP-BS"/>
</dbReference>
<evidence type="ECO:0000256" key="6">
    <source>
        <dbReference type="ARBA" id="ARBA00022898"/>
    </source>
</evidence>
<dbReference type="HOGENOM" id="CLU_017584_3_4_6"/>
<dbReference type="PROSITE" id="PS00105">
    <property type="entry name" value="AA_TRANSFER_CLASS_1"/>
    <property type="match status" value="1"/>
</dbReference>
<evidence type="ECO:0000256" key="7">
    <source>
        <dbReference type="ARBA" id="ARBA00023239"/>
    </source>
</evidence>
<comment type="cofactor">
    <cofactor evidence="1">
        <name>pyridoxal 5'-phosphate</name>
        <dbReference type="ChEBI" id="CHEBI:597326"/>
    </cofactor>
</comment>
<dbReference type="GO" id="GO:0030170">
    <property type="term" value="F:pyridoxal phosphate binding"/>
    <property type="evidence" value="ECO:0007669"/>
    <property type="project" value="InterPro"/>
</dbReference>
<dbReference type="KEGG" id="tni:TVNIR_3490"/>
<comment type="pathway">
    <text evidence="3">Cofactor biosynthesis; adenosylcobalamin biosynthesis.</text>
</comment>
<dbReference type="Gene3D" id="3.90.1150.10">
    <property type="entry name" value="Aspartate Aminotransferase, domain 1"/>
    <property type="match status" value="1"/>
</dbReference>
<dbReference type="PATRIC" id="fig|1255043.3.peg.3520"/>
<dbReference type="InterPro" id="IPR015421">
    <property type="entry name" value="PyrdxlP-dep_Trfase_major"/>
</dbReference>
<evidence type="ECO:0000256" key="3">
    <source>
        <dbReference type="ARBA" id="ARBA00004953"/>
    </source>
</evidence>
<dbReference type="InterPro" id="IPR004839">
    <property type="entry name" value="Aminotransferase_I/II_large"/>
</dbReference>
<dbReference type="PANTHER" id="PTHR42885">
    <property type="entry name" value="HISTIDINOL-PHOSPHATE AMINOTRANSFERASE-RELATED"/>
    <property type="match status" value="1"/>
</dbReference>
<dbReference type="EC" id="4.1.1.81" evidence="4"/>
<dbReference type="PANTHER" id="PTHR42885:SF1">
    <property type="entry name" value="THREONINE-PHOSPHATE DECARBOXYLASE"/>
    <property type="match status" value="1"/>
</dbReference>
<proteinExistence type="predicted"/>